<keyword evidence="1" id="KW-0418">Kinase</keyword>
<organism evidence="3 4">
    <name type="scientific">Streptomyces peucetius</name>
    <dbReference type="NCBI Taxonomy" id="1950"/>
    <lineage>
        <taxon>Bacteria</taxon>
        <taxon>Bacillati</taxon>
        <taxon>Actinomycetota</taxon>
        <taxon>Actinomycetes</taxon>
        <taxon>Kitasatosporales</taxon>
        <taxon>Streptomycetaceae</taxon>
        <taxon>Streptomyces</taxon>
    </lineage>
</organism>
<evidence type="ECO:0000313" key="4">
    <source>
        <dbReference type="Proteomes" id="UP001163878"/>
    </source>
</evidence>
<dbReference type="PANTHER" id="PTHR35526:SF3">
    <property type="entry name" value="ANTI-SIGMA-F FACTOR RSBW"/>
    <property type="match status" value="1"/>
</dbReference>
<dbReference type="InterPro" id="IPR050267">
    <property type="entry name" value="Anti-sigma-factor_SerPK"/>
</dbReference>
<dbReference type="GO" id="GO:0005524">
    <property type="term" value="F:ATP binding"/>
    <property type="evidence" value="ECO:0007669"/>
    <property type="project" value="UniProtKB-KW"/>
</dbReference>
<proteinExistence type="predicted"/>
<sequence>MKSPPGAPVSGQPERALHVAGARRGFSVCALDGGPQSAGRARKFAVHTLREWALQSVAEDVELVVSELVGNAVRHALPSARPVPDHQPVRLTLLRYTRRLVCAVTDPSPAPPRLRDPGSETAGGRGLILVSALSDTWSWRPAPPRGKTVWASLPLPLPQRHRTL</sequence>
<dbReference type="PANTHER" id="PTHR35526">
    <property type="entry name" value="ANTI-SIGMA-F FACTOR RSBW-RELATED"/>
    <property type="match status" value="1"/>
</dbReference>
<dbReference type="InterPro" id="IPR036890">
    <property type="entry name" value="HATPase_C_sf"/>
</dbReference>
<keyword evidence="1" id="KW-0723">Serine/threonine-protein kinase</keyword>
<dbReference type="EMBL" id="CP107567">
    <property type="protein sequence ID" value="UYQ60347.1"/>
    <property type="molecule type" value="Genomic_DNA"/>
</dbReference>
<dbReference type="SUPFAM" id="SSF55874">
    <property type="entry name" value="ATPase domain of HSP90 chaperone/DNA topoisomerase II/histidine kinase"/>
    <property type="match status" value="1"/>
</dbReference>
<protein>
    <submittedName>
        <fullName evidence="3">ATP-binding protein</fullName>
    </submittedName>
</protein>
<evidence type="ECO:0000259" key="2">
    <source>
        <dbReference type="Pfam" id="PF13581"/>
    </source>
</evidence>
<dbReference type="CDD" id="cd16936">
    <property type="entry name" value="HATPase_RsbW-like"/>
    <property type="match status" value="1"/>
</dbReference>
<keyword evidence="1" id="KW-0808">Transferase</keyword>
<accession>A0ABY6I388</accession>
<feature type="domain" description="Histidine kinase/HSP90-like ATPase" evidence="2">
    <location>
        <begin position="36"/>
        <end position="152"/>
    </location>
</feature>
<keyword evidence="3" id="KW-0547">Nucleotide-binding</keyword>
<dbReference type="Gene3D" id="3.30.565.10">
    <property type="entry name" value="Histidine kinase-like ATPase, C-terminal domain"/>
    <property type="match status" value="1"/>
</dbReference>
<evidence type="ECO:0000313" key="3">
    <source>
        <dbReference type="EMBL" id="UYQ60347.1"/>
    </source>
</evidence>
<dbReference type="RefSeq" id="WP_264241504.1">
    <property type="nucleotide sequence ID" value="NZ_CP107567.1"/>
</dbReference>
<dbReference type="InterPro" id="IPR003594">
    <property type="entry name" value="HATPase_dom"/>
</dbReference>
<gene>
    <name evidence="3" type="ORF">OGH68_01890</name>
</gene>
<keyword evidence="4" id="KW-1185">Reference proteome</keyword>
<name>A0ABY6I388_STRPE</name>
<dbReference type="Proteomes" id="UP001163878">
    <property type="component" value="Chromosome"/>
</dbReference>
<reference evidence="3" key="1">
    <citation type="submission" date="2022-10" db="EMBL/GenBank/DDBJ databases">
        <title>Cytochrome P450 Catalyzes Benzene Ring Formation in the Biosynthesis of Trialkyl-Substituted Aromatic Polyketides.</title>
        <authorList>
            <person name="Zhao E."/>
            <person name="Ge H."/>
        </authorList>
    </citation>
    <scope>NUCLEOTIDE SEQUENCE</scope>
    <source>
        <strain evidence="3">NA0869</strain>
    </source>
</reference>
<evidence type="ECO:0000256" key="1">
    <source>
        <dbReference type="ARBA" id="ARBA00022527"/>
    </source>
</evidence>
<dbReference type="Pfam" id="PF13581">
    <property type="entry name" value="HATPase_c_2"/>
    <property type="match status" value="1"/>
</dbReference>
<keyword evidence="3" id="KW-0067">ATP-binding</keyword>